<evidence type="ECO:0000256" key="1">
    <source>
        <dbReference type="SAM" id="Coils"/>
    </source>
</evidence>
<dbReference type="OrthoDB" id="7173992at2"/>
<dbReference type="InterPro" id="IPR038444">
    <property type="entry name" value="DUF465_sf"/>
</dbReference>
<dbReference type="eggNOG" id="COG5570">
    <property type="taxonomic scope" value="Bacteria"/>
</dbReference>
<dbReference type="Pfam" id="PF04325">
    <property type="entry name" value="DUF465"/>
    <property type="match status" value="1"/>
</dbReference>
<reference evidence="2 3" key="1">
    <citation type="journal article" date="2014" name="Antonie Van Leeuwenhoek">
        <title>Hyphomonas beringensis sp. nov. and Hyphomonas chukchiensis sp. nov., isolated from surface seawater of the Bering Sea and Chukchi Sea.</title>
        <authorList>
            <person name="Li C."/>
            <person name="Lai Q."/>
            <person name="Li G."/>
            <person name="Dong C."/>
            <person name="Wang J."/>
            <person name="Liao Y."/>
            <person name="Shao Z."/>
        </authorList>
    </citation>
    <scope>NUCLEOTIDE SEQUENCE [LARGE SCALE GENOMIC DNA]</scope>
    <source>
        <strain evidence="2 3">PS728</strain>
    </source>
</reference>
<evidence type="ECO:0008006" key="4">
    <source>
        <dbReference type="Google" id="ProtNLM"/>
    </source>
</evidence>
<protein>
    <recommendedName>
        <fullName evidence="4">DUF465 domain-containing protein</fullName>
    </recommendedName>
</protein>
<keyword evidence="1" id="KW-0175">Coiled coil</keyword>
<comment type="caution">
    <text evidence="2">The sequence shown here is derived from an EMBL/GenBank/DDBJ whole genome shotgun (WGS) entry which is preliminary data.</text>
</comment>
<name>A0A062VEG8_9PROT</name>
<dbReference type="EMBL" id="ARYM01000009">
    <property type="protein sequence ID" value="KCZ98743.1"/>
    <property type="molecule type" value="Genomic_DNA"/>
</dbReference>
<accession>A0A062VEG8</accession>
<evidence type="ECO:0000313" key="2">
    <source>
        <dbReference type="EMBL" id="KCZ98743.1"/>
    </source>
</evidence>
<proteinExistence type="predicted"/>
<dbReference type="RefSeq" id="WP_084324251.1">
    <property type="nucleotide sequence ID" value="NZ_ARYM01000009.1"/>
</dbReference>
<evidence type="ECO:0000313" key="3">
    <source>
        <dbReference type="Proteomes" id="UP000027100"/>
    </source>
</evidence>
<dbReference type="Proteomes" id="UP000027100">
    <property type="component" value="Unassembled WGS sequence"/>
</dbReference>
<feature type="coiled-coil region" evidence="1">
    <location>
        <begin position="7"/>
        <end position="55"/>
    </location>
</feature>
<keyword evidence="3" id="KW-1185">Reference proteome</keyword>
<dbReference type="Gene3D" id="6.10.280.50">
    <property type="match status" value="1"/>
</dbReference>
<organism evidence="2 3">
    <name type="scientific">Hyphomonas polymorpha PS728</name>
    <dbReference type="NCBI Taxonomy" id="1280954"/>
    <lineage>
        <taxon>Bacteria</taxon>
        <taxon>Pseudomonadati</taxon>
        <taxon>Pseudomonadota</taxon>
        <taxon>Alphaproteobacteria</taxon>
        <taxon>Hyphomonadales</taxon>
        <taxon>Hyphomonadaceae</taxon>
        <taxon>Hyphomonas</taxon>
    </lineage>
</organism>
<dbReference type="PATRIC" id="fig|1280954.3.peg.1887"/>
<dbReference type="AlphaFoldDB" id="A0A062VEG8"/>
<sequence length="55" mass="6377">MSLNGRISELAAKHRNLDEQISTEQKRPSADGLVLKDLKRQKLRIKEQLRHLKVS</sequence>
<dbReference type="InterPro" id="IPR007420">
    <property type="entry name" value="DUF465"/>
</dbReference>
<gene>
    <name evidence="2" type="ORF">HPO_09313</name>
</gene>
<dbReference type="STRING" id="1280954.HPO_09313"/>